<comment type="caution">
    <text evidence="1">The sequence shown here is derived from an EMBL/GenBank/DDBJ whole genome shotgun (WGS) entry which is preliminary data.</text>
</comment>
<evidence type="ECO:0000313" key="2">
    <source>
        <dbReference type="Proteomes" id="UP000308891"/>
    </source>
</evidence>
<dbReference type="Proteomes" id="UP000308891">
    <property type="component" value="Unassembled WGS sequence"/>
</dbReference>
<accession>A0A4T0UXM6</accession>
<keyword evidence="2" id="KW-1185">Reference proteome</keyword>
<evidence type="ECO:0008006" key="3">
    <source>
        <dbReference type="Google" id="ProtNLM"/>
    </source>
</evidence>
<dbReference type="OrthoDB" id="9883786at2"/>
<organism evidence="1 2">
    <name type="scientific">Crenobacter intestini</name>
    <dbReference type="NCBI Taxonomy" id="2563443"/>
    <lineage>
        <taxon>Bacteria</taxon>
        <taxon>Pseudomonadati</taxon>
        <taxon>Pseudomonadota</taxon>
        <taxon>Betaproteobacteria</taxon>
        <taxon>Neisseriales</taxon>
        <taxon>Neisseriaceae</taxon>
        <taxon>Crenobacter</taxon>
    </lineage>
</organism>
<reference evidence="1 2" key="1">
    <citation type="submission" date="2019-04" db="EMBL/GenBank/DDBJ databases">
        <title>Crenobacter sp. nov.</title>
        <authorList>
            <person name="Shi S."/>
        </authorList>
    </citation>
    <scope>NUCLEOTIDE SEQUENCE [LARGE SCALE GENOMIC DNA]</scope>
    <source>
        <strain evidence="1 2">GY 70310</strain>
    </source>
</reference>
<gene>
    <name evidence="1" type="ORF">E5K04_07760</name>
</gene>
<dbReference type="AlphaFoldDB" id="A0A4T0UXM6"/>
<dbReference type="RefSeq" id="WP_136552686.1">
    <property type="nucleotide sequence ID" value="NZ_STGJ01000007.1"/>
</dbReference>
<name>A0A4T0UXM6_9NEIS</name>
<dbReference type="EMBL" id="STGJ01000007">
    <property type="protein sequence ID" value="TIC83445.1"/>
    <property type="molecule type" value="Genomic_DNA"/>
</dbReference>
<proteinExistence type="predicted"/>
<protein>
    <recommendedName>
        <fullName evidence="3">Type 4 fimbrial biogenesis protein PilX N-terminal domain-containing protein</fullName>
    </recommendedName>
</protein>
<sequence>MHSAQRGLALFFVVMMLLVLGLLGVHLVSAVDAYRRQVALQVQARQVEEAARAGLLHGVARYLARGVDTDGDGMAEAPWRGELGVYRWQVGYCAAAQVSSTCAVPTASVPLRLLAQAASADGQIRRLVTVRVSSGPLLPWVPVAAIVIERSAGLPQGGPLETVADFETALRAVSGRTLSGWLAMDAGEGVFDEAGQALLMRAYPPSADGAATPVTAADAGSAAAPVLLVSGQTLAVPAGVTVHGLLVAPRIELAAGSRVVGALLAQMLVADAQARVDHAPLLLEALAGRRLRHVVPHSWRNWQD</sequence>
<evidence type="ECO:0000313" key="1">
    <source>
        <dbReference type="EMBL" id="TIC83445.1"/>
    </source>
</evidence>